<dbReference type="Pfam" id="PF02518">
    <property type="entry name" value="HATPase_c"/>
    <property type="match status" value="1"/>
</dbReference>
<keyword evidence="8" id="KW-1185">Reference proteome</keyword>
<dbReference type="PANTHER" id="PTHR43304">
    <property type="entry name" value="PHYTOCHROME-LIKE PROTEIN CPH1"/>
    <property type="match status" value="1"/>
</dbReference>
<accession>A0AAE3RDW6</accession>
<dbReference type="GO" id="GO:0007165">
    <property type="term" value="P:signal transduction"/>
    <property type="evidence" value="ECO:0007669"/>
    <property type="project" value="UniProtKB-ARBA"/>
</dbReference>
<evidence type="ECO:0000256" key="5">
    <source>
        <dbReference type="ARBA" id="ARBA00022777"/>
    </source>
</evidence>
<keyword evidence="3" id="KW-0597">Phosphoprotein</keyword>
<feature type="non-terminal residue" evidence="7">
    <location>
        <position position="1"/>
    </location>
</feature>
<dbReference type="InterPro" id="IPR036890">
    <property type="entry name" value="HATPase_C_sf"/>
</dbReference>
<evidence type="ECO:0000256" key="4">
    <source>
        <dbReference type="ARBA" id="ARBA00022679"/>
    </source>
</evidence>
<dbReference type="EMBL" id="JASJOU010000058">
    <property type="protein sequence ID" value="MDJ1506967.1"/>
    <property type="molecule type" value="Genomic_DNA"/>
</dbReference>
<protein>
    <recommendedName>
        <fullName evidence="2">histidine kinase</fullName>
        <ecNumber evidence="2">2.7.13.3</ecNumber>
    </recommendedName>
</protein>
<dbReference type="InterPro" id="IPR004358">
    <property type="entry name" value="Sig_transdc_His_kin-like_C"/>
</dbReference>
<comment type="catalytic activity">
    <reaction evidence="1">
        <text>ATP + protein L-histidine = ADP + protein N-phospho-L-histidine.</text>
        <dbReference type="EC" id="2.7.13.3"/>
    </reaction>
</comment>
<sequence length="193" mass="21633">LERMQSASKRMSVLIQDLLSFSKISNQKDRTESVSLNQVLDTVLVELEFRIQETQATIQVDTLPTIQGDATQLGQLFLNLFSNALKFRKEDIAPVIKVQYELVSFTSLPASVRTHQSKLYHRIEVKDNGIGFEQEYAERIFQIFQRLHSRVEYAGTGIGLAICEKVVTNHKGAIQATSTLGQGAVFTVFLPAS</sequence>
<proteinExistence type="predicted"/>
<keyword evidence="7" id="KW-0067">ATP-binding</keyword>
<keyword evidence="5" id="KW-0418">Kinase</keyword>
<evidence type="ECO:0000259" key="6">
    <source>
        <dbReference type="PROSITE" id="PS50109"/>
    </source>
</evidence>
<gene>
    <name evidence="7" type="ORF">QNI22_40435</name>
</gene>
<organism evidence="7 8">
    <name type="scientific">Xanthocytophaga agilis</name>
    <dbReference type="NCBI Taxonomy" id="3048010"/>
    <lineage>
        <taxon>Bacteria</taxon>
        <taxon>Pseudomonadati</taxon>
        <taxon>Bacteroidota</taxon>
        <taxon>Cytophagia</taxon>
        <taxon>Cytophagales</taxon>
        <taxon>Rhodocytophagaceae</taxon>
        <taxon>Xanthocytophaga</taxon>
    </lineage>
</organism>
<feature type="domain" description="Histidine kinase" evidence="6">
    <location>
        <begin position="1"/>
        <end position="193"/>
    </location>
</feature>
<dbReference type="InterPro" id="IPR005467">
    <property type="entry name" value="His_kinase_dom"/>
</dbReference>
<keyword evidence="4" id="KW-0808">Transferase</keyword>
<dbReference type="InterPro" id="IPR052162">
    <property type="entry name" value="Sensor_kinase/Photoreceptor"/>
</dbReference>
<dbReference type="RefSeq" id="WP_314520325.1">
    <property type="nucleotide sequence ID" value="NZ_JASJOU010000058.1"/>
</dbReference>
<dbReference type="PROSITE" id="PS50109">
    <property type="entry name" value="HIS_KIN"/>
    <property type="match status" value="1"/>
</dbReference>
<dbReference type="GO" id="GO:0004673">
    <property type="term" value="F:protein histidine kinase activity"/>
    <property type="evidence" value="ECO:0007669"/>
    <property type="project" value="UniProtKB-EC"/>
</dbReference>
<evidence type="ECO:0000313" key="8">
    <source>
        <dbReference type="Proteomes" id="UP001232063"/>
    </source>
</evidence>
<evidence type="ECO:0000256" key="2">
    <source>
        <dbReference type="ARBA" id="ARBA00012438"/>
    </source>
</evidence>
<dbReference type="SUPFAM" id="SSF55874">
    <property type="entry name" value="ATPase domain of HSP90 chaperone/DNA topoisomerase II/histidine kinase"/>
    <property type="match status" value="1"/>
</dbReference>
<evidence type="ECO:0000313" key="7">
    <source>
        <dbReference type="EMBL" id="MDJ1506967.1"/>
    </source>
</evidence>
<dbReference type="AlphaFoldDB" id="A0AAE3RDW6"/>
<reference evidence="7" key="1">
    <citation type="submission" date="2023-05" db="EMBL/GenBank/DDBJ databases">
        <authorList>
            <person name="Zhang X."/>
        </authorList>
    </citation>
    <scope>NUCLEOTIDE SEQUENCE</scope>
    <source>
        <strain evidence="7">BD1B2-1</strain>
    </source>
</reference>
<comment type="caution">
    <text evidence="7">The sequence shown here is derived from an EMBL/GenBank/DDBJ whole genome shotgun (WGS) entry which is preliminary data.</text>
</comment>
<dbReference type="PANTHER" id="PTHR43304:SF1">
    <property type="entry name" value="PAC DOMAIN-CONTAINING PROTEIN"/>
    <property type="match status" value="1"/>
</dbReference>
<evidence type="ECO:0000256" key="3">
    <source>
        <dbReference type="ARBA" id="ARBA00022553"/>
    </source>
</evidence>
<dbReference type="InterPro" id="IPR003594">
    <property type="entry name" value="HATPase_dom"/>
</dbReference>
<dbReference type="PRINTS" id="PR00344">
    <property type="entry name" value="BCTRLSENSOR"/>
</dbReference>
<evidence type="ECO:0000256" key="1">
    <source>
        <dbReference type="ARBA" id="ARBA00000085"/>
    </source>
</evidence>
<dbReference type="EC" id="2.7.13.3" evidence="2"/>
<dbReference type="GO" id="GO:0005524">
    <property type="term" value="F:ATP binding"/>
    <property type="evidence" value="ECO:0007669"/>
    <property type="project" value="UniProtKB-KW"/>
</dbReference>
<dbReference type="SMART" id="SM00387">
    <property type="entry name" value="HATPase_c"/>
    <property type="match status" value="1"/>
</dbReference>
<dbReference type="Gene3D" id="3.30.565.10">
    <property type="entry name" value="Histidine kinase-like ATPase, C-terminal domain"/>
    <property type="match status" value="1"/>
</dbReference>
<dbReference type="FunFam" id="3.30.565.10:FF:000006">
    <property type="entry name" value="Sensor histidine kinase WalK"/>
    <property type="match status" value="1"/>
</dbReference>
<dbReference type="Proteomes" id="UP001232063">
    <property type="component" value="Unassembled WGS sequence"/>
</dbReference>
<name>A0AAE3RDW6_9BACT</name>
<keyword evidence="7" id="KW-0547">Nucleotide-binding</keyword>